<keyword evidence="2 5" id="KW-0808">Transferase</keyword>
<reference evidence="5" key="1">
    <citation type="journal article" date="2015" name="Int. J. Syst. Evol. Microbiol.">
        <title>Rhizobium alvei sp. nov., isolated from a freshwater river.</title>
        <authorList>
            <person name="Sheu S.Y."/>
            <person name="Huang H.W."/>
            <person name="Young C.C."/>
            <person name="Chen W.M."/>
        </authorList>
    </citation>
    <scope>NUCLEOTIDE SEQUENCE</scope>
    <source>
        <strain evidence="5">TNR-22</strain>
    </source>
</reference>
<organism evidence="5 6">
    <name type="scientific">Rhizobium alvei</name>
    <dbReference type="NCBI Taxonomy" id="1132659"/>
    <lineage>
        <taxon>Bacteria</taxon>
        <taxon>Pseudomonadati</taxon>
        <taxon>Pseudomonadota</taxon>
        <taxon>Alphaproteobacteria</taxon>
        <taxon>Hyphomicrobiales</taxon>
        <taxon>Rhizobiaceae</taxon>
        <taxon>Rhizobium/Agrobacterium group</taxon>
        <taxon>Rhizobium</taxon>
    </lineage>
</organism>
<protein>
    <submittedName>
        <fullName evidence="5">Class I SAM-dependent methyltransferase</fullName>
        <ecNumber evidence="5">2.1.1.-</ecNumber>
    </submittedName>
</protein>
<dbReference type="PANTHER" id="PTHR43464">
    <property type="entry name" value="METHYLTRANSFERASE"/>
    <property type="match status" value="1"/>
</dbReference>
<dbReference type="InterPro" id="IPR029063">
    <property type="entry name" value="SAM-dependent_MTases_sf"/>
</dbReference>
<dbReference type="GO" id="GO:0032259">
    <property type="term" value="P:methylation"/>
    <property type="evidence" value="ECO:0007669"/>
    <property type="project" value="UniProtKB-KW"/>
</dbReference>
<dbReference type="SUPFAM" id="SSF53335">
    <property type="entry name" value="S-adenosyl-L-methionine-dependent methyltransferases"/>
    <property type="match status" value="1"/>
</dbReference>
<evidence type="ECO:0000259" key="4">
    <source>
        <dbReference type="Pfam" id="PF13649"/>
    </source>
</evidence>
<dbReference type="Proteomes" id="UP001174932">
    <property type="component" value="Unassembled WGS sequence"/>
</dbReference>
<evidence type="ECO:0000256" key="1">
    <source>
        <dbReference type="ARBA" id="ARBA00022603"/>
    </source>
</evidence>
<dbReference type="InterPro" id="IPR041698">
    <property type="entry name" value="Methyltransf_25"/>
</dbReference>
<evidence type="ECO:0000313" key="6">
    <source>
        <dbReference type="Proteomes" id="UP001174932"/>
    </source>
</evidence>
<name>A0ABT8YUG1_9HYPH</name>
<proteinExistence type="predicted"/>
<evidence type="ECO:0000256" key="2">
    <source>
        <dbReference type="ARBA" id="ARBA00022679"/>
    </source>
</evidence>
<dbReference type="CDD" id="cd02440">
    <property type="entry name" value="AdoMet_MTases"/>
    <property type="match status" value="1"/>
</dbReference>
<dbReference type="Pfam" id="PF13649">
    <property type="entry name" value="Methyltransf_25"/>
    <property type="match status" value="1"/>
</dbReference>
<evidence type="ECO:0000256" key="3">
    <source>
        <dbReference type="ARBA" id="ARBA00022691"/>
    </source>
</evidence>
<gene>
    <name evidence="5" type="ORF">Q4481_22715</name>
</gene>
<dbReference type="EC" id="2.1.1.-" evidence="5"/>
<dbReference type="EMBL" id="JAUOZU010000021">
    <property type="protein sequence ID" value="MDO6966775.1"/>
    <property type="molecule type" value="Genomic_DNA"/>
</dbReference>
<keyword evidence="1 5" id="KW-0489">Methyltransferase</keyword>
<sequence>MSGTGGEAIYVDPTFASFYDLENGDAAEGGRPDFDFCRQMAANAASVLDLGCGTGELAASIAAGRRVVGVDPAAAMLEVARGRPNGGQVTWVNCGAAELDLGERFDLIVMTGHAFQTLLTDQDVLDVLSAIRRHLAPEGRFIFDSRNPAVDEWKEWTREKSERTVLHPQFGVCAAWNDVAYDAQTGIVTYETAYQAEGRPVLSSFARIRFIDRDHLDRLIAASGLVVERLLGDWQGTPYEARSKEIIPVGRLR</sequence>
<accession>A0ABT8YUG1</accession>
<comment type="caution">
    <text evidence="5">The sequence shown here is derived from an EMBL/GenBank/DDBJ whole genome shotgun (WGS) entry which is preliminary data.</text>
</comment>
<dbReference type="GO" id="GO:0008168">
    <property type="term" value="F:methyltransferase activity"/>
    <property type="evidence" value="ECO:0007669"/>
    <property type="project" value="UniProtKB-KW"/>
</dbReference>
<keyword evidence="3" id="KW-0949">S-adenosyl-L-methionine</keyword>
<evidence type="ECO:0000313" key="5">
    <source>
        <dbReference type="EMBL" id="MDO6966775.1"/>
    </source>
</evidence>
<feature type="domain" description="Methyltransferase" evidence="4">
    <location>
        <begin position="47"/>
        <end position="139"/>
    </location>
</feature>
<dbReference type="RefSeq" id="WP_304378705.1">
    <property type="nucleotide sequence ID" value="NZ_JAUOZU010000021.1"/>
</dbReference>
<reference evidence="5" key="2">
    <citation type="submission" date="2023-07" db="EMBL/GenBank/DDBJ databases">
        <authorList>
            <person name="Shen H."/>
        </authorList>
    </citation>
    <scope>NUCLEOTIDE SEQUENCE</scope>
    <source>
        <strain evidence="5">TNR-22</strain>
    </source>
</reference>
<keyword evidence="6" id="KW-1185">Reference proteome</keyword>
<dbReference type="Gene3D" id="3.40.50.150">
    <property type="entry name" value="Vaccinia Virus protein VP39"/>
    <property type="match status" value="1"/>
</dbReference>
<dbReference type="PANTHER" id="PTHR43464:SF19">
    <property type="entry name" value="UBIQUINONE BIOSYNTHESIS O-METHYLTRANSFERASE, MITOCHONDRIAL"/>
    <property type="match status" value="1"/>
</dbReference>